<reference evidence="1" key="1">
    <citation type="submission" date="2021-01" db="EMBL/GenBank/DDBJ databases">
        <authorList>
            <person name="Corre E."/>
            <person name="Pelletier E."/>
            <person name="Niang G."/>
            <person name="Scheremetjew M."/>
            <person name="Finn R."/>
            <person name="Kale V."/>
            <person name="Holt S."/>
            <person name="Cochrane G."/>
            <person name="Meng A."/>
            <person name="Brown T."/>
            <person name="Cohen L."/>
        </authorList>
    </citation>
    <scope>NUCLEOTIDE SEQUENCE</scope>
    <source>
        <strain evidence="1">OF101</strain>
    </source>
</reference>
<evidence type="ECO:0000313" key="1">
    <source>
        <dbReference type="EMBL" id="CAD9167919.1"/>
    </source>
</evidence>
<proteinExistence type="predicted"/>
<gene>
    <name evidence="1" type="ORF">ACAT0790_LOCUS44687</name>
</gene>
<sequence length="102" mass="11100">MKIMQGGAPSLPAVYSGALRDLCSSLLCTDDQCRATAADVADSPLVRSVQKEPDIVDEFSPVVPTSSDEAFRRLAVARPLVHAFSPAEYERFMVQQLEARDS</sequence>
<dbReference type="AlphaFoldDB" id="A0A7S1RKE7"/>
<dbReference type="EMBL" id="HBGE01074624">
    <property type="protein sequence ID" value="CAD9167919.1"/>
    <property type="molecule type" value="Transcribed_RNA"/>
</dbReference>
<name>A0A7S1RKE7_ALECA</name>
<accession>A0A7S1RKE7</accession>
<protein>
    <submittedName>
        <fullName evidence="1">Uncharacterized protein</fullName>
    </submittedName>
</protein>
<organism evidence="1">
    <name type="scientific">Alexandrium catenella</name>
    <name type="common">Red tide dinoflagellate</name>
    <name type="synonym">Gonyaulax catenella</name>
    <dbReference type="NCBI Taxonomy" id="2925"/>
    <lineage>
        <taxon>Eukaryota</taxon>
        <taxon>Sar</taxon>
        <taxon>Alveolata</taxon>
        <taxon>Dinophyceae</taxon>
        <taxon>Gonyaulacales</taxon>
        <taxon>Pyrocystaceae</taxon>
        <taxon>Alexandrium</taxon>
    </lineage>
</organism>